<dbReference type="PANTHER" id="PTHR30221">
    <property type="entry name" value="SMALL-CONDUCTANCE MECHANOSENSITIVE CHANNEL"/>
    <property type="match status" value="1"/>
</dbReference>
<dbReference type="InterPro" id="IPR008910">
    <property type="entry name" value="MSC_TM_helix"/>
</dbReference>
<evidence type="ECO:0000256" key="5">
    <source>
        <dbReference type="ARBA" id="ARBA00022989"/>
    </source>
</evidence>
<dbReference type="Gene3D" id="3.30.70.100">
    <property type="match status" value="1"/>
</dbReference>
<dbReference type="PANTHER" id="PTHR30221:SF1">
    <property type="entry name" value="SMALL-CONDUCTANCE MECHANOSENSITIVE CHANNEL"/>
    <property type="match status" value="1"/>
</dbReference>
<keyword evidence="6 7" id="KW-0472">Membrane</keyword>
<accession>A0A1T4V3N8</accession>
<dbReference type="Gene3D" id="2.30.30.60">
    <property type="match status" value="1"/>
</dbReference>
<evidence type="ECO:0000313" key="11">
    <source>
        <dbReference type="EMBL" id="SKA59589.1"/>
    </source>
</evidence>
<dbReference type="STRING" id="39495.SAMN02745111_00029"/>
<dbReference type="GO" id="GO:0005886">
    <property type="term" value="C:plasma membrane"/>
    <property type="evidence" value="ECO:0007669"/>
    <property type="project" value="UniProtKB-SubCell"/>
</dbReference>
<keyword evidence="3" id="KW-1003">Cell membrane</keyword>
<dbReference type="SUPFAM" id="SSF82689">
    <property type="entry name" value="Mechanosensitive channel protein MscS (YggB), C-terminal domain"/>
    <property type="match status" value="1"/>
</dbReference>
<keyword evidence="4 7" id="KW-0812">Transmembrane</keyword>
<organism evidence="11 12">
    <name type="scientific">Eubacterium uniforme</name>
    <dbReference type="NCBI Taxonomy" id="39495"/>
    <lineage>
        <taxon>Bacteria</taxon>
        <taxon>Bacillati</taxon>
        <taxon>Bacillota</taxon>
        <taxon>Clostridia</taxon>
        <taxon>Eubacteriales</taxon>
        <taxon>Eubacteriaceae</taxon>
        <taxon>Eubacterium</taxon>
    </lineage>
</organism>
<dbReference type="SUPFAM" id="SSF50182">
    <property type="entry name" value="Sm-like ribonucleoproteins"/>
    <property type="match status" value="1"/>
</dbReference>
<dbReference type="GO" id="GO:0008381">
    <property type="term" value="F:mechanosensitive monoatomic ion channel activity"/>
    <property type="evidence" value="ECO:0007669"/>
    <property type="project" value="InterPro"/>
</dbReference>
<comment type="subcellular location">
    <subcellularLocation>
        <location evidence="1">Cell membrane</location>
        <topology evidence="1">Multi-pass membrane protein</topology>
    </subcellularLocation>
</comment>
<evidence type="ECO:0000313" key="12">
    <source>
        <dbReference type="Proteomes" id="UP000190814"/>
    </source>
</evidence>
<dbReference type="AlphaFoldDB" id="A0A1T4V3N8"/>
<feature type="transmembrane region" description="Helical" evidence="7">
    <location>
        <begin position="65"/>
        <end position="85"/>
    </location>
</feature>
<name>A0A1T4V3N8_9FIRM</name>
<dbReference type="EMBL" id="FUXZ01000002">
    <property type="protein sequence ID" value="SKA59589.1"/>
    <property type="molecule type" value="Genomic_DNA"/>
</dbReference>
<dbReference type="InterPro" id="IPR006685">
    <property type="entry name" value="MscS_channel_2nd"/>
</dbReference>
<feature type="domain" description="Mechanosensitive ion channel MscS C-terminal" evidence="9">
    <location>
        <begin position="186"/>
        <end position="267"/>
    </location>
</feature>
<dbReference type="Pfam" id="PF05552">
    <property type="entry name" value="MS_channel_1st_1"/>
    <property type="match status" value="1"/>
</dbReference>
<evidence type="ECO:0000256" key="7">
    <source>
        <dbReference type="SAM" id="Phobius"/>
    </source>
</evidence>
<dbReference type="InterPro" id="IPR045275">
    <property type="entry name" value="MscS_archaea/bacteria_type"/>
</dbReference>
<dbReference type="InterPro" id="IPR011066">
    <property type="entry name" value="MscS_channel_C_sf"/>
</dbReference>
<dbReference type="OrthoDB" id="9809206at2"/>
<reference evidence="11 12" key="1">
    <citation type="submission" date="2017-02" db="EMBL/GenBank/DDBJ databases">
        <authorList>
            <person name="Peterson S.W."/>
        </authorList>
    </citation>
    <scope>NUCLEOTIDE SEQUENCE [LARGE SCALE GENOMIC DNA]</scope>
    <source>
        <strain evidence="11 12">ATCC 35992</strain>
    </source>
</reference>
<dbReference type="Pfam" id="PF00924">
    <property type="entry name" value="MS_channel_2nd"/>
    <property type="match status" value="1"/>
</dbReference>
<gene>
    <name evidence="11" type="ORF">SAMN02745111_00029</name>
</gene>
<dbReference type="SUPFAM" id="SSF82861">
    <property type="entry name" value="Mechanosensitive channel protein MscS (YggB), transmembrane region"/>
    <property type="match status" value="1"/>
</dbReference>
<evidence type="ECO:0000256" key="6">
    <source>
        <dbReference type="ARBA" id="ARBA00023136"/>
    </source>
</evidence>
<feature type="transmembrane region" description="Helical" evidence="7">
    <location>
        <begin position="27"/>
        <end position="45"/>
    </location>
</feature>
<feature type="transmembrane region" description="Helical" evidence="7">
    <location>
        <begin position="97"/>
        <end position="127"/>
    </location>
</feature>
<evidence type="ECO:0000256" key="4">
    <source>
        <dbReference type="ARBA" id="ARBA00022692"/>
    </source>
</evidence>
<dbReference type="InterPro" id="IPR049278">
    <property type="entry name" value="MS_channel_C"/>
</dbReference>
<dbReference type="Proteomes" id="UP000190814">
    <property type="component" value="Unassembled WGS sequence"/>
</dbReference>
<comment type="similarity">
    <text evidence="2">Belongs to the MscS (TC 1.A.23) family.</text>
</comment>
<dbReference type="InterPro" id="IPR049142">
    <property type="entry name" value="MS_channel_1st"/>
</dbReference>
<keyword evidence="12" id="KW-1185">Reference proteome</keyword>
<dbReference type="InterPro" id="IPR023408">
    <property type="entry name" value="MscS_beta-dom_sf"/>
</dbReference>
<proteinExistence type="inferred from homology"/>
<dbReference type="Pfam" id="PF21088">
    <property type="entry name" value="MS_channel_1st"/>
    <property type="match status" value="1"/>
</dbReference>
<evidence type="ECO:0000256" key="1">
    <source>
        <dbReference type="ARBA" id="ARBA00004651"/>
    </source>
</evidence>
<dbReference type="RefSeq" id="WP_078764930.1">
    <property type="nucleotide sequence ID" value="NZ_FUXZ01000002.1"/>
</dbReference>
<dbReference type="InterPro" id="IPR010920">
    <property type="entry name" value="LSM_dom_sf"/>
</dbReference>
<sequence length="286" mass="31746">MNQNMMLADATFSEAMVEKYMDKTIDFGINILIALAIFVIGKYVIKFILKFTKRLFDRSSIDDAVGNFINSLLRVILYGVLIIIICDKVGIQTTSFIALLTSAGLAIGLALQGSLANFAGGVLILIMKPFVLGDYIRTDLGEGEVINIDIFYTTLVTLENLKVKIPNGKLADVSITNVTGNDKRLIRIRVSIAYDSDIKLAREALTDLINSHKLVIDDEKNKVVVAELCDSHILLEVRAMTKIDDYWDAYFDINENIKNRLDSVGVVIPFNQLDVHLNQIGAKNNG</sequence>
<evidence type="ECO:0000259" key="8">
    <source>
        <dbReference type="Pfam" id="PF00924"/>
    </source>
</evidence>
<protein>
    <submittedName>
        <fullName evidence="11">Small conductance mechanosensitive channel</fullName>
    </submittedName>
</protein>
<evidence type="ECO:0000256" key="2">
    <source>
        <dbReference type="ARBA" id="ARBA00008017"/>
    </source>
</evidence>
<evidence type="ECO:0000259" key="10">
    <source>
        <dbReference type="Pfam" id="PF21088"/>
    </source>
</evidence>
<evidence type="ECO:0000256" key="3">
    <source>
        <dbReference type="ARBA" id="ARBA00022475"/>
    </source>
</evidence>
<dbReference type="InterPro" id="IPR011014">
    <property type="entry name" value="MscS_channel_TM-2"/>
</dbReference>
<keyword evidence="5 7" id="KW-1133">Transmembrane helix</keyword>
<dbReference type="Pfam" id="PF21082">
    <property type="entry name" value="MS_channel_3rd"/>
    <property type="match status" value="1"/>
</dbReference>
<feature type="domain" description="Mechanosensitive ion channel transmembrane helices 2/3" evidence="10">
    <location>
        <begin position="72"/>
        <end position="112"/>
    </location>
</feature>
<evidence type="ECO:0000259" key="9">
    <source>
        <dbReference type="Pfam" id="PF21082"/>
    </source>
</evidence>
<feature type="domain" description="Mechanosensitive ion channel MscS" evidence="8">
    <location>
        <begin position="114"/>
        <end position="179"/>
    </location>
</feature>
<dbReference type="Gene3D" id="1.10.287.1260">
    <property type="match status" value="1"/>
</dbReference>